<dbReference type="PROSITE" id="PS00678">
    <property type="entry name" value="WD_REPEATS_1"/>
    <property type="match status" value="2"/>
</dbReference>
<dbReference type="OMA" id="CFQELIK"/>
<reference evidence="10" key="1">
    <citation type="journal article" date="2013" name="Nat. Commun.">
        <title>Whole-genome sequencing of Oryza brachyantha reveals mechanisms underlying Oryza genome evolution.</title>
        <authorList>
            <person name="Chen J."/>
            <person name="Huang Q."/>
            <person name="Gao D."/>
            <person name="Wang J."/>
            <person name="Lang Y."/>
            <person name="Liu T."/>
            <person name="Li B."/>
            <person name="Bai Z."/>
            <person name="Luis Goicoechea J."/>
            <person name="Liang C."/>
            <person name="Chen C."/>
            <person name="Zhang W."/>
            <person name="Sun S."/>
            <person name="Liao Y."/>
            <person name="Zhang X."/>
            <person name="Yang L."/>
            <person name="Song C."/>
            <person name="Wang M."/>
            <person name="Shi J."/>
            <person name="Liu G."/>
            <person name="Liu J."/>
            <person name="Zhou H."/>
            <person name="Zhou W."/>
            <person name="Yu Q."/>
            <person name="An N."/>
            <person name="Chen Y."/>
            <person name="Cai Q."/>
            <person name="Wang B."/>
            <person name="Liu B."/>
            <person name="Min J."/>
            <person name="Huang Y."/>
            <person name="Wu H."/>
            <person name="Li Z."/>
            <person name="Zhang Y."/>
            <person name="Yin Y."/>
            <person name="Song W."/>
            <person name="Jiang J."/>
            <person name="Jackson S.A."/>
            <person name="Wing R.A."/>
            <person name="Wang J."/>
            <person name="Chen M."/>
        </authorList>
    </citation>
    <scope>NUCLEOTIDE SEQUENCE [LARGE SCALE GENOMIC DNA]</scope>
    <source>
        <strain evidence="10">cv. IRGC 101232</strain>
    </source>
</reference>
<dbReference type="HAMAP" id="MF_03022">
    <property type="entry name" value="Katanin_p80_B1"/>
    <property type="match status" value="1"/>
</dbReference>
<comment type="function">
    <text evidence="7">May participate in a complex which severs microtubules in an ATP-dependent manner. Microtubule severing may promote rapid reorganization of cellular microtubule arrays.</text>
</comment>
<dbReference type="STRING" id="4533.J3N3Q2"/>
<evidence type="ECO:0000256" key="4">
    <source>
        <dbReference type="ARBA" id="ARBA00022701"/>
    </source>
</evidence>
<dbReference type="GO" id="GO:0007019">
    <property type="term" value="P:microtubule depolymerization"/>
    <property type="evidence" value="ECO:0007669"/>
    <property type="project" value="TreeGrafter"/>
</dbReference>
<dbReference type="PROSITE" id="PS50294">
    <property type="entry name" value="WD_REPEATS_REGION"/>
    <property type="match status" value="5"/>
</dbReference>
<dbReference type="GO" id="GO:0051013">
    <property type="term" value="P:microtubule severing"/>
    <property type="evidence" value="ECO:0007669"/>
    <property type="project" value="UniProtKB-UniRule"/>
</dbReference>
<dbReference type="KEGG" id="obr:102709771"/>
<feature type="domain" description="Katanin p80 subunit C-terminal" evidence="9">
    <location>
        <begin position="707"/>
        <end position="863"/>
    </location>
</feature>
<keyword evidence="5" id="KW-0677">Repeat</keyword>
<dbReference type="EnsemblPlants" id="OB10G21500.1">
    <property type="protein sequence ID" value="OB10G21500.1"/>
    <property type="gene ID" value="OB10G21500"/>
</dbReference>
<dbReference type="PANTHER" id="PTHR19845:SF14">
    <property type="entry name" value="KATANIN P80 WD40 REPEAT-CONTAINING SUBUNIT B1 HOMOLOG"/>
    <property type="match status" value="1"/>
</dbReference>
<sequence length="872" mass="96060">MDTKRAYKLQEFVAHASDVNCVKFGRRTSRILITGGEDQKVNLWAIGKPSAILSLSGLTSPVESVSFDSSEVMIGAGSSSGTIKVWDVEEAKVVRTFTGHRSSCASLDFHPFGEFFASGSSDTNMKIWDMRKKGCIHTYKGHTRQIDVLKFTPDGRWIVSGGSDNSVKIWDLTAGKLLHDFRIHEGPINCIDFHPHEFLLATGSADKTVKFWDLETFELIGSSGPENSREYFEPASVVRSMTFNKDGKSLFCGLHESLKVLSWEPIICHDVVDVGWSTLGDLIVHEGKLLGCSYNQSCVGIWVVDLTKIDPYAVNNAEAHLNGSINRSMQADNSMSSMLGKLSVSRSPAKETSSNTLLKPSISMSASKEVPAPATSAVAKKLPKVPMTSNLRLTRSDSLPVVSPRVRLNPKFSDDQKRKTDYVVPVTAPRIHSKLDLSTGAGVYRRNSLPSFAPTNRPRSKISAYSSEGSSLIPIVVPRHSPKVDACPSLSKVLTTDLTIVEPQSIKRGGLAVDCGQEDGKLLRVTDSRSSSMVVQSGCRRVASDVTRKENPETALTANMDHDFRQKAPETENMQQYTFQSEPISSKCKYISGGGDINLSGPAFTESVQSNEVGDWYNASSFVKPNLTIGRNPETSYINKRAVFPLRQSADSSERHSVEHLPSNLSASYERSQYVSTLNNLRWRSSIAGQQSVSAGDEDGIVDLMENHQEFIHAVKSRLTKLEVVYRCWKNNDIKGSLDATQRMQDLAVSADIISVLMENTNCITLDVCTCVLPLASSVLESSCDRHLKVALEMIHKLVKSFGTTISSTLSYTAAVGVDIEAEQRFLRCNLCFQELIKVHSILITMARRQGEVGRSAQELSLFLQDMFQLDR</sequence>
<dbReference type="InterPro" id="IPR015943">
    <property type="entry name" value="WD40/YVTN_repeat-like_dom_sf"/>
</dbReference>
<dbReference type="InterPro" id="IPR001680">
    <property type="entry name" value="WD40_rpt"/>
</dbReference>
<evidence type="ECO:0000256" key="7">
    <source>
        <dbReference type="HAMAP-Rule" id="MF_03022"/>
    </source>
</evidence>
<keyword evidence="11" id="KW-1185">Reference proteome</keyword>
<dbReference type="AlphaFoldDB" id="J3N3Q2"/>
<dbReference type="CDD" id="cd00200">
    <property type="entry name" value="WD40"/>
    <property type="match status" value="1"/>
</dbReference>
<keyword evidence="2 7" id="KW-0963">Cytoplasm</keyword>
<dbReference type="SMART" id="SM00320">
    <property type="entry name" value="WD40"/>
    <property type="match status" value="6"/>
</dbReference>
<dbReference type="FunFam" id="2.130.10.10:FF:000626">
    <property type="entry name" value="Katanin p80 WD40 repeat-containing subunit B1 homolog"/>
    <property type="match status" value="1"/>
</dbReference>
<evidence type="ECO:0000259" key="9">
    <source>
        <dbReference type="Pfam" id="PF13925"/>
    </source>
</evidence>
<keyword evidence="6 7" id="KW-0206">Cytoskeleton</keyword>
<evidence type="ECO:0000256" key="1">
    <source>
        <dbReference type="ARBA" id="ARBA00004245"/>
    </source>
</evidence>
<dbReference type="Proteomes" id="UP000006038">
    <property type="component" value="Chromosome 10"/>
</dbReference>
<dbReference type="Gene3D" id="2.130.10.10">
    <property type="entry name" value="YVTN repeat-like/Quinoprotein amine dehydrogenase"/>
    <property type="match status" value="2"/>
</dbReference>
<comment type="subcellular location">
    <subcellularLocation>
        <location evidence="1 7">Cytoplasm</location>
        <location evidence="1 7">Cytoskeleton</location>
    </subcellularLocation>
</comment>
<dbReference type="RefSeq" id="XP_040384045.1">
    <property type="nucleotide sequence ID" value="XM_040528111.1"/>
</dbReference>
<proteinExistence type="inferred from homology"/>
<evidence type="ECO:0000313" key="11">
    <source>
        <dbReference type="Proteomes" id="UP000006038"/>
    </source>
</evidence>
<dbReference type="HOGENOM" id="CLU_007811_0_0_1"/>
<dbReference type="GeneID" id="102709771"/>
<dbReference type="GO" id="GO:0008017">
    <property type="term" value="F:microtubule binding"/>
    <property type="evidence" value="ECO:0007669"/>
    <property type="project" value="UniProtKB-UniRule"/>
</dbReference>
<gene>
    <name evidence="10" type="primary">LOC102709771</name>
</gene>
<name>J3N3Q2_ORYBR</name>
<feature type="repeat" description="WD" evidence="8">
    <location>
        <begin position="181"/>
        <end position="222"/>
    </location>
</feature>
<dbReference type="Pfam" id="PF13925">
    <property type="entry name" value="Katanin_con80"/>
    <property type="match status" value="1"/>
</dbReference>
<dbReference type="Pfam" id="PF00400">
    <property type="entry name" value="WD40"/>
    <property type="match status" value="5"/>
</dbReference>
<dbReference type="InterPro" id="IPR020472">
    <property type="entry name" value="WD40_PAC1"/>
</dbReference>
<dbReference type="InterPro" id="IPR019775">
    <property type="entry name" value="WD40_repeat_CS"/>
</dbReference>
<evidence type="ECO:0000256" key="3">
    <source>
        <dbReference type="ARBA" id="ARBA00022574"/>
    </source>
</evidence>
<dbReference type="GO" id="GO:0005737">
    <property type="term" value="C:cytoplasm"/>
    <property type="evidence" value="ECO:0007669"/>
    <property type="project" value="UniProtKB-UniRule"/>
</dbReference>
<feature type="repeat" description="WD" evidence="8">
    <location>
        <begin position="139"/>
        <end position="180"/>
    </location>
</feature>
<feature type="repeat" description="WD" evidence="8">
    <location>
        <begin position="55"/>
        <end position="96"/>
    </location>
</feature>
<evidence type="ECO:0000256" key="2">
    <source>
        <dbReference type="ARBA" id="ARBA00022490"/>
    </source>
</evidence>
<protein>
    <recommendedName>
        <fullName evidence="7">Katanin p80 WD40 repeat-containing subunit B1 homolog</fullName>
    </recommendedName>
</protein>
<dbReference type="InterPro" id="IPR028021">
    <property type="entry name" value="Katanin_C-terminal"/>
</dbReference>
<evidence type="ECO:0000256" key="5">
    <source>
        <dbReference type="ARBA" id="ARBA00022737"/>
    </source>
</evidence>
<dbReference type="eggNOG" id="KOG0267">
    <property type="taxonomic scope" value="Eukaryota"/>
</dbReference>
<reference evidence="10" key="2">
    <citation type="submission" date="2013-04" db="UniProtKB">
        <authorList>
            <consortium name="EnsemblPlants"/>
        </authorList>
    </citation>
    <scope>IDENTIFICATION</scope>
</reference>
<keyword evidence="4 7" id="KW-0493">Microtubule</keyword>
<dbReference type="GO" id="GO:0008352">
    <property type="term" value="C:katanin complex"/>
    <property type="evidence" value="ECO:0007669"/>
    <property type="project" value="InterPro"/>
</dbReference>
<dbReference type="PROSITE" id="PS50082">
    <property type="entry name" value="WD_REPEATS_2"/>
    <property type="match status" value="5"/>
</dbReference>
<feature type="repeat" description="WD" evidence="8">
    <location>
        <begin position="12"/>
        <end position="54"/>
    </location>
</feature>
<dbReference type="InterPro" id="IPR026962">
    <property type="entry name" value="KTNB1"/>
</dbReference>
<accession>J3N3Q2</accession>
<keyword evidence="3 8" id="KW-0853">WD repeat</keyword>
<dbReference type="OrthoDB" id="538223at2759"/>
<dbReference type="PANTHER" id="PTHR19845">
    <property type="entry name" value="KATANIN P80 SUBUNIT"/>
    <property type="match status" value="1"/>
</dbReference>
<feature type="repeat" description="WD" evidence="8">
    <location>
        <begin position="97"/>
        <end position="138"/>
    </location>
</feature>
<dbReference type="Gramene" id="OB10G21500.1">
    <property type="protein sequence ID" value="OB10G21500.1"/>
    <property type="gene ID" value="OB10G21500"/>
</dbReference>
<dbReference type="PRINTS" id="PR00320">
    <property type="entry name" value="GPROTEINBRPT"/>
</dbReference>
<organism evidence="10">
    <name type="scientific">Oryza brachyantha</name>
    <name type="common">malo sina</name>
    <dbReference type="NCBI Taxonomy" id="4533"/>
    <lineage>
        <taxon>Eukaryota</taxon>
        <taxon>Viridiplantae</taxon>
        <taxon>Streptophyta</taxon>
        <taxon>Embryophyta</taxon>
        <taxon>Tracheophyta</taxon>
        <taxon>Spermatophyta</taxon>
        <taxon>Magnoliopsida</taxon>
        <taxon>Liliopsida</taxon>
        <taxon>Poales</taxon>
        <taxon>Poaceae</taxon>
        <taxon>BOP clade</taxon>
        <taxon>Oryzoideae</taxon>
        <taxon>Oryzeae</taxon>
        <taxon>Oryzinae</taxon>
        <taxon>Oryza</taxon>
    </lineage>
</organism>
<comment type="similarity">
    <text evidence="7">Belongs to the WD repeat KATNB1 family.</text>
</comment>
<dbReference type="FunFam" id="2.130.10.10:FF:000583">
    <property type="entry name" value="Katanin p80 WD40 repeat-containing subunit B1 homolog"/>
    <property type="match status" value="1"/>
</dbReference>
<dbReference type="GO" id="GO:0005874">
    <property type="term" value="C:microtubule"/>
    <property type="evidence" value="ECO:0007669"/>
    <property type="project" value="UniProtKB-KW"/>
</dbReference>
<evidence type="ECO:0000256" key="6">
    <source>
        <dbReference type="ARBA" id="ARBA00023212"/>
    </source>
</evidence>
<dbReference type="SUPFAM" id="SSF50978">
    <property type="entry name" value="WD40 repeat-like"/>
    <property type="match status" value="1"/>
</dbReference>
<dbReference type="InterPro" id="IPR036322">
    <property type="entry name" value="WD40_repeat_dom_sf"/>
</dbReference>
<evidence type="ECO:0000256" key="8">
    <source>
        <dbReference type="PROSITE-ProRule" id="PRU00221"/>
    </source>
</evidence>
<evidence type="ECO:0000313" key="10">
    <source>
        <dbReference type="EnsemblPlants" id="OB10G21500.1"/>
    </source>
</evidence>
<dbReference type="RefSeq" id="XP_015697397.1">
    <property type="nucleotide sequence ID" value="XM_015841911.2"/>
</dbReference>
<dbReference type="RefSeq" id="XP_040384044.1">
    <property type="nucleotide sequence ID" value="XM_040528110.1"/>
</dbReference>